<dbReference type="AlphaFoldDB" id="A0AAV5DK32"/>
<dbReference type="Pfam" id="PF03478">
    <property type="entry name" value="Beta-prop_KIB1-4"/>
    <property type="match status" value="1"/>
</dbReference>
<dbReference type="PANTHER" id="PTHR33165">
    <property type="entry name" value="F-BOX DOMAIN CONTAINING PROTEIN-LIKE-RELATED"/>
    <property type="match status" value="1"/>
</dbReference>
<gene>
    <name evidence="2" type="primary">ga29473</name>
    <name evidence="2" type="ORF">PR202_ga29473</name>
</gene>
<comment type="caution">
    <text evidence="2">The sequence shown here is derived from an EMBL/GenBank/DDBJ whole genome shotgun (WGS) entry which is preliminary data.</text>
</comment>
<name>A0AAV5DK32_ELECO</name>
<dbReference type="InterPro" id="IPR005174">
    <property type="entry name" value="KIB1-4_b-propeller"/>
</dbReference>
<protein>
    <recommendedName>
        <fullName evidence="1">KIB1-4 beta-propeller domain-containing protein</fullName>
    </recommendedName>
</protein>
<proteinExistence type="predicted"/>
<evidence type="ECO:0000259" key="1">
    <source>
        <dbReference type="Pfam" id="PF03478"/>
    </source>
</evidence>
<reference evidence="2" key="1">
    <citation type="journal article" date="2018" name="DNA Res.">
        <title>Multiple hybrid de novo genome assembly of finger millet, an orphan allotetraploid crop.</title>
        <authorList>
            <person name="Hatakeyama M."/>
            <person name="Aluri S."/>
            <person name="Balachadran M.T."/>
            <person name="Sivarajan S.R."/>
            <person name="Patrignani A."/>
            <person name="Gruter S."/>
            <person name="Poveda L."/>
            <person name="Shimizu-Inatsugi R."/>
            <person name="Baeten J."/>
            <person name="Francoijs K.J."/>
            <person name="Nataraja K.N."/>
            <person name="Reddy Y.A.N."/>
            <person name="Phadnis S."/>
            <person name="Ravikumar R.L."/>
            <person name="Schlapbach R."/>
            <person name="Sreeman S.M."/>
            <person name="Shimizu K.K."/>
        </authorList>
    </citation>
    <scope>NUCLEOTIDE SEQUENCE</scope>
</reference>
<dbReference type="EMBL" id="BQKI01000018">
    <property type="protein sequence ID" value="GJN11293.1"/>
    <property type="molecule type" value="Genomic_DNA"/>
</dbReference>
<dbReference type="PANTHER" id="PTHR33165:SF57">
    <property type="entry name" value="OS10G0568000 PROTEIN"/>
    <property type="match status" value="1"/>
</dbReference>
<feature type="domain" description="KIB1-4 beta-propeller" evidence="1">
    <location>
        <begin position="112"/>
        <end position="341"/>
    </location>
</feature>
<reference evidence="2" key="2">
    <citation type="submission" date="2021-12" db="EMBL/GenBank/DDBJ databases">
        <title>Resequencing data analysis of finger millet.</title>
        <authorList>
            <person name="Hatakeyama M."/>
            <person name="Aluri S."/>
            <person name="Balachadran M.T."/>
            <person name="Sivarajan S.R."/>
            <person name="Poveda L."/>
            <person name="Shimizu-Inatsugi R."/>
            <person name="Schlapbach R."/>
            <person name="Sreeman S.M."/>
            <person name="Shimizu K.K."/>
        </authorList>
    </citation>
    <scope>NUCLEOTIDE SEQUENCE</scope>
</reference>
<organism evidence="2 3">
    <name type="scientific">Eleusine coracana subsp. coracana</name>
    <dbReference type="NCBI Taxonomy" id="191504"/>
    <lineage>
        <taxon>Eukaryota</taxon>
        <taxon>Viridiplantae</taxon>
        <taxon>Streptophyta</taxon>
        <taxon>Embryophyta</taxon>
        <taxon>Tracheophyta</taxon>
        <taxon>Spermatophyta</taxon>
        <taxon>Magnoliopsida</taxon>
        <taxon>Liliopsida</taxon>
        <taxon>Poales</taxon>
        <taxon>Poaceae</taxon>
        <taxon>PACMAD clade</taxon>
        <taxon>Chloridoideae</taxon>
        <taxon>Cynodonteae</taxon>
        <taxon>Eleusininae</taxon>
        <taxon>Eleusine</taxon>
    </lineage>
</organism>
<dbReference type="Proteomes" id="UP001054889">
    <property type="component" value="Unassembled WGS sequence"/>
</dbReference>
<sequence length="374" mass="41519">MTKLAENMAIPPIAPESCDVRDWAHLDALVADLIAEYALANGVVDMYSFREVCKPGACSDYLRPQGVLDRRFQPRGWILLPNTFNDGVRSNRWRLMNTFTGKRIIMTVPDHHHVIGNTSEGLLLLGRTDTDDNMELLNPITGHMISNLPPASTLGLAKDFRLCDIDLRGAGVADDSTVVLHFKSFSLALAKPGDERWTQLYSSSKRILSTLQFAGRVYCATETDVSVVQTVENQRPQLVVAAAYQLDQSPHGNSRRLHFSDRSRMFLVDNNGELIACHHDCCDPCIHGSCYLYRVDLDAGYTVPLLERLNNGHALFISTTRSVLASSGVFPVIRPDTVYLCAGTNIAFDRLGTCAERKFKKSDAANYLTCYVSS</sequence>
<evidence type="ECO:0000313" key="2">
    <source>
        <dbReference type="EMBL" id="GJN11293.1"/>
    </source>
</evidence>
<keyword evidence="3" id="KW-1185">Reference proteome</keyword>
<evidence type="ECO:0000313" key="3">
    <source>
        <dbReference type="Proteomes" id="UP001054889"/>
    </source>
</evidence>
<accession>A0AAV5DK32</accession>